<keyword evidence="2" id="KW-0812">Transmembrane</keyword>
<name>A0ABM1Y7B0_AEDAL</name>
<dbReference type="EnsemblMetazoa" id="AALFPA23_006454.R8391">
    <property type="protein sequence ID" value="AALFPA23_006454.P8391"/>
    <property type="gene ID" value="AALFPA23_006454"/>
</dbReference>
<evidence type="ECO:0000313" key="3">
    <source>
        <dbReference type="EnsemblMetazoa" id="AALFPA23_006454.P8391"/>
    </source>
</evidence>
<keyword evidence="2" id="KW-0472">Membrane</keyword>
<keyword evidence="4" id="KW-1185">Reference proteome</keyword>
<reference evidence="3" key="2">
    <citation type="submission" date="2025-05" db="UniProtKB">
        <authorList>
            <consortium name="EnsemblMetazoa"/>
        </authorList>
    </citation>
    <scope>IDENTIFICATION</scope>
    <source>
        <strain evidence="3">Foshan</strain>
    </source>
</reference>
<dbReference type="RefSeq" id="XP_019531884.2">
    <property type="nucleotide sequence ID" value="XM_019676339.3"/>
</dbReference>
<feature type="transmembrane region" description="Helical" evidence="2">
    <location>
        <begin position="96"/>
        <end position="125"/>
    </location>
</feature>
<dbReference type="Proteomes" id="UP000069940">
    <property type="component" value="Unassembled WGS sequence"/>
</dbReference>
<protein>
    <recommendedName>
        <fullName evidence="5">Secreted protein</fullName>
    </recommendedName>
</protein>
<accession>A0ABM1Y7B0</accession>
<feature type="transmembrane region" description="Helical" evidence="2">
    <location>
        <begin position="137"/>
        <end position="170"/>
    </location>
</feature>
<evidence type="ECO:0000313" key="4">
    <source>
        <dbReference type="Proteomes" id="UP000069940"/>
    </source>
</evidence>
<feature type="compositionally biased region" description="Acidic residues" evidence="1">
    <location>
        <begin position="10"/>
        <end position="19"/>
    </location>
</feature>
<reference evidence="4" key="1">
    <citation type="journal article" date="2015" name="Proc. Natl. Acad. Sci. U.S.A.">
        <title>Genome sequence of the Asian Tiger mosquito, Aedes albopictus, reveals insights into its biology, genetics, and evolution.</title>
        <authorList>
            <person name="Chen X.G."/>
            <person name="Jiang X."/>
            <person name="Gu J."/>
            <person name="Xu M."/>
            <person name="Wu Y."/>
            <person name="Deng Y."/>
            <person name="Zhang C."/>
            <person name="Bonizzoni M."/>
            <person name="Dermauw W."/>
            <person name="Vontas J."/>
            <person name="Armbruster P."/>
            <person name="Huang X."/>
            <person name="Yang Y."/>
            <person name="Zhang H."/>
            <person name="He W."/>
            <person name="Peng H."/>
            <person name="Liu Y."/>
            <person name="Wu K."/>
            <person name="Chen J."/>
            <person name="Lirakis M."/>
            <person name="Topalis P."/>
            <person name="Van Leeuwen T."/>
            <person name="Hall A.B."/>
            <person name="Jiang X."/>
            <person name="Thorpe C."/>
            <person name="Mueller R.L."/>
            <person name="Sun C."/>
            <person name="Waterhouse R.M."/>
            <person name="Yan G."/>
            <person name="Tu Z.J."/>
            <person name="Fang X."/>
            <person name="James A.A."/>
        </authorList>
    </citation>
    <scope>NUCLEOTIDE SEQUENCE [LARGE SCALE GENOMIC DNA]</scope>
    <source>
        <strain evidence="4">Foshan</strain>
    </source>
</reference>
<organism evidence="3 4">
    <name type="scientific">Aedes albopictus</name>
    <name type="common">Asian tiger mosquito</name>
    <name type="synonym">Stegomyia albopicta</name>
    <dbReference type="NCBI Taxonomy" id="7160"/>
    <lineage>
        <taxon>Eukaryota</taxon>
        <taxon>Metazoa</taxon>
        <taxon>Ecdysozoa</taxon>
        <taxon>Arthropoda</taxon>
        <taxon>Hexapoda</taxon>
        <taxon>Insecta</taxon>
        <taxon>Pterygota</taxon>
        <taxon>Neoptera</taxon>
        <taxon>Endopterygota</taxon>
        <taxon>Diptera</taxon>
        <taxon>Nematocera</taxon>
        <taxon>Culicoidea</taxon>
        <taxon>Culicidae</taxon>
        <taxon>Culicinae</taxon>
        <taxon>Aedini</taxon>
        <taxon>Aedes</taxon>
        <taxon>Stegomyia</taxon>
    </lineage>
</organism>
<evidence type="ECO:0008006" key="5">
    <source>
        <dbReference type="Google" id="ProtNLM"/>
    </source>
</evidence>
<evidence type="ECO:0000256" key="1">
    <source>
        <dbReference type="SAM" id="MobiDB-lite"/>
    </source>
</evidence>
<proteinExistence type="predicted"/>
<dbReference type="Pfam" id="PF16015">
    <property type="entry name" value="Promethin"/>
    <property type="match status" value="1"/>
</dbReference>
<dbReference type="GeneID" id="109403518"/>
<evidence type="ECO:0000256" key="2">
    <source>
        <dbReference type="SAM" id="Phobius"/>
    </source>
</evidence>
<sequence length="181" mass="20368">MVLRNGNDLDAIDDISEDEGGGHQRRRSNSPDGNGLQHAMRIERNQQELEDMIRNFVDGFTFYWNLFVDMMNDLIRRYRVREIAIETYEALRNHPLLALSIAAAICCLSLPFVIFVFFTLCTAIMTFTGFVLIEGTLITMASMLLVGVLIGLGCLFGTFGMAVLVGYLGVSKVYGWIGQRR</sequence>
<feature type="region of interest" description="Disordered" evidence="1">
    <location>
        <begin position="1"/>
        <end position="37"/>
    </location>
</feature>
<keyword evidence="2" id="KW-1133">Transmembrane helix</keyword>